<accession>A0ABQ3W237</accession>
<proteinExistence type="predicted"/>
<reference evidence="2 3" key="1">
    <citation type="journal article" date="2021" name="Int. J. Syst. Evol. Microbiol.">
        <title>Lentilactobacillus fungorum sp. nov., isolated from spent mushroom substrates.</title>
        <authorList>
            <person name="Tohno M."/>
            <person name="Tanizawa Y."/>
            <person name="Kojima Y."/>
            <person name="Sakamoto M."/>
            <person name="Ohkuma M."/>
            <person name="Kobayashi H."/>
        </authorList>
    </citation>
    <scope>NUCLEOTIDE SEQUENCE [LARGE SCALE GENOMIC DNA]</scope>
    <source>
        <strain evidence="2 3">YK48G</strain>
    </source>
</reference>
<keyword evidence="3" id="KW-1185">Reference proteome</keyword>
<dbReference type="Proteomes" id="UP000604765">
    <property type="component" value="Unassembled WGS sequence"/>
</dbReference>
<keyword evidence="1" id="KW-0732">Signal</keyword>
<evidence type="ECO:0008006" key="4">
    <source>
        <dbReference type="Google" id="ProtNLM"/>
    </source>
</evidence>
<organism evidence="2 3">
    <name type="scientific">Lentilactobacillus fungorum</name>
    <dbReference type="NCBI Taxonomy" id="2201250"/>
    <lineage>
        <taxon>Bacteria</taxon>
        <taxon>Bacillati</taxon>
        <taxon>Bacillota</taxon>
        <taxon>Bacilli</taxon>
        <taxon>Lactobacillales</taxon>
        <taxon>Lactobacillaceae</taxon>
        <taxon>Lentilactobacillus</taxon>
    </lineage>
</organism>
<dbReference type="RefSeq" id="WP_203629771.1">
    <property type="nucleotide sequence ID" value="NZ_BNJR01000011.1"/>
</dbReference>
<name>A0ABQ3W237_9LACO</name>
<dbReference type="EMBL" id="BNJR01000011">
    <property type="protein sequence ID" value="GHP13734.1"/>
    <property type="molecule type" value="Genomic_DNA"/>
</dbReference>
<comment type="caution">
    <text evidence="2">The sequence shown here is derived from an EMBL/GenBank/DDBJ whole genome shotgun (WGS) entry which is preliminary data.</text>
</comment>
<protein>
    <recommendedName>
        <fullName evidence="4">Lactococcin 972 family bacteriocin</fullName>
    </recommendedName>
</protein>
<feature type="chain" id="PRO_5047124820" description="Lactococcin 972 family bacteriocin" evidence="1">
    <location>
        <begin position="31"/>
        <end position="124"/>
    </location>
</feature>
<evidence type="ECO:0000313" key="3">
    <source>
        <dbReference type="Proteomes" id="UP000604765"/>
    </source>
</evidence>
<evidence type="ECO:0000313" key="2">
    <source>
        <dbReference type="EMBL" id="GHP13734.1"/>
    </source>
</evidence>
<feature type="signal peptide" evidence="1">
    <location>
        <begin position="1"/>
        <end position="30"/>
    </location>
</feature>
<evidence type="ECO:0000256" key="1">
    <source>
        <dbReference type="SAM" id="SignalP"/>
    </source>
</evidence>
<sequence length="124" mass="14151">MKLKKSLLLGITALSLGTSVSLIGAQPVNAMSIYNSGNPFWNRLPWVTLKHNVRVHKMRIVTPNYKSYSVGAYVAKKGYHYRLGHWGNNYSWTLESGRFKGNHHYSYVVAKGANNHSWFRFGIH</sequence>
<gene>
    <name evidence="2" type="ORF">YK48G_11590</name>
</gene>